<evidence type="ECO:0000313" key="4">
    <source>
        <dbReference type="EMBL" id="AZA13845.1"/>
    </source>
</evidence>
<accession>A0A3G6J6V9</accession>
<feature type="chain" id="PRO_5039083063" evidence="1">
    <location>
        <begin position="22"/>
        <end position="605"/>
    </location>
</feature>
<dbReference type="RefSeq" id="WP_164472411.1">
    <property type="nucleotide sequence ID" value="NZ_CP033896.1"/>
</dbReference>
<protein>
    <submittedName>
        <fullName evidence="4">Penicillin-binding protein A</fullName>
    </submittedName>
</protein>
<dbReference type="GO" id="GO:0071555">
    <property type="term" value="P:cell wall organization"/>
    <property type="evidence" value="ECO:0007669"/>
    <property type="project" value="TreeGrafter"/>
</dbReference>
<dbReference type="InterPro" id="IPR050515">
    <property type="entry name" value="Beta-lactam/transpept"/>
</dbReference>
<dbReference type="SUPFAM" id="SSF56601">
    <property type="entry name" value="beta-lactamase/transpeptidase-like"/>
    <property type="match status" value="1"/>
</dbReference>
<keyword evidence="1" id="KW-0732">Signal</keyword>
<dbReference type="GO" id="GO:0046677">
    <property type="term" value="P:response to antibiotic"/>
    <property type="evidence" value="ECO:0007669"/>
    <property type="project" value="InterPro"/>
</dbReference>
<evidence type="ECO:0000313" key="5">
    <source>
        <dbReference type="Proteomes" id="UP000269019"/>
    </source>
</evidence>
<dbReference type="AlphaFoldDB" id="A0A3G6J6V9"/>
<dbReference type="GO" id="GO:0008658">
    <property type="term" value="F:penicillin binding"/>
    <property type="evidence" value="ECO:0007669"/>
    <property type="project" value="InterPro"/>
</dbReference>
<dbReference type="GO" id="GO:0071972">
    <property type="term" value="F:peptidoglycan L,D-transpeptidase activity"/>
    <property type="evidence" value="ECO:0007669"/>
    <property type="project" value="TreeGrafter"/>
</dbReference>
<dbReference type="InterPro" id="IPR001460">
    <property type="entry name" value="PCN-bd_Tpept"/>
</dbReference>
<sequence length="605" mass="62643" precursor="true">MQRVVSALMVVLCLVAGVACTPKPPQPDPVAEDFAAALSAEDFSAAGAFTDDPQATESLFQASAQGLQAESLSMQLADITGEGQQVTARFTIDWALPGDRHFSYDTQALMTQTAKQWQVRIKPSVVHPQLGAGQHLELRGLPAKRASVVAADGRAVLNPGMVYRILLNAQITPNPALAAAEIAAAFEQARANHGDAAVPPVDPRELSIAAKAVNGPYSVAVLGEAPGKQVAQALAGVQGVVVNEEADLVATDPNFAPEIIGRVKQAVATDVEGERGWLVASVNEHGAVIDTLTRNDPSPAPAIAISLDPRMQQAAQAAVDLRQEMKTMMVVIRPSTGAILAVAQTGRADEDGPVALMGQYPPGSTFKIITATAGMERQGVTPGSIVPCPGTMDIGHRIVTNYNAFSLGSVPLLRAFASSCNTTFADISARLAPGELKSVAAQFGLGRDYHIQGLDTVTGQVPEGEELVDRTEAGFGQGKDLASPFGMALVAATAAHGATPEPYLIAGDHSATDPAPPAPAPEAIAQLQQMMLAVTQQGTARGMRAAGDVYGKTGEAEIAGGSHAWFAGYRGDIAFATLIVLGGGSESAVAVTDHFLRALDEQGLG</sequence>
<feature type="signal peptide" evidence="1">
    <location>
        <begin position="1"/>
        <end position="21"/>
    </location>
</feature>
<proteinExistence type="predicted"/>
<dbReference type="Pfam" id="PF05223">
    <property type="entry name" value="MecA_N"/>
    <property type="match status" value="1"/>
</dbReference>
<dbReference type="InterPro" id="IPR007887">
    <property type="entry name" value="MecA_N"/>
</dbReference>
<dbReference type="PROSITE" id="PS51257">
    <property type="entry name" value="PROKAR_LIPOPROTEIN"/>
    <property type="match status" value="1"/>
</dbReference>
<evidence type="ECO:0000256" key="1">
    <source>
        <dbReference type="SAM" id="SignalP"/>
    </source>
</evidence>
<reference evidence="4 5" key="1">
    <citation type="submission" date="2018-11" db="EMBL/GenBank/DDBJ databases">
        <authorList>
            <person name="Kleinhagauer T."/>
            <person name="Glaeser S.P."/>
            <person name="Spergser J."/>
            <person name="Ruckert C."/>
            <person name="Kaempfer P."/>
            <person name="Busse H.-J."/>
        </authorList>
    </citation>
    <scope>NUCLEOTIDE SEQUENCE [LARGE SCALE GENOMIC DNA]</scope>
    <source>
        <strain evidence="4 5">200CH</strain>
    </source>
</reference>
<feature type="domain" description="NTF2-like N-terminal transpeptidase" evidence="3">
    <location>
        <begin position="27"/>
        <end position="134"/>
    </location>
</feature>
<keyword evidence="5" id="KW-1185">Reference proteome</keyword>
<name>A0A3G6J6V9_9CORY</name>
<dbReference type="KEGG" id="ccho:CCHOA_07265"/>
<dbReference type="Gene3D" id="3.40.710.10">
    <property type="entry name" value="DD-peptidase/beta-lactamase superfamily"/>
    <property type="match status" value="1"/>
</dbReference>
<dbReference type="Pfam" id="PF00905">
    <property type="entry name" value="Transpeptidase"/>
    <property type="match status" value="1"/>
</dbReference>
<dbReference type="Proteomes" id="UP000269019">
    <property type="component" value="Chromosome"/>
</dbReference>
<evidence type="ECO:0000259" key="2">
    <source>
        <dbReference type="Pfam" id="PF00905"/>
    </source>
</evidence>
<organism evidence="4 5">
    <name type="scientific">Corynebacterium choanae</name>
    <dbReference type="NCBI Taxonomy" id="1862358"/>
    <lineage>
        <taxon>Bacteria</taxon>
        <taxon>Bacillati</taxon>
        <taxon>Actinomycetota</taxon>
        <taxon>Actinomycetes</taxon>
        <taxon>Mycobacteriales</taxon>
        <taxon>Corynebacteriaceae</taxon>
        <taxon>Corynebacterium</taxon>
    </lineage>
</organism>
<dbReference type="EMBL" id="CP033896">
    <property type="protein sequence ID" value="AZA13845.1"/>
    <property type="molecule type" value="Genomic_DNA"/>
</dbReference>
<dbReference type="PANTHER" id="PTHR30627">
    <property type="entry name" value="PEPTIDOGLYCAN D,D-TRANSPEPTIDASE"/>
    <property type="match status" value="1"/>
</dbReference>
<gene>
    <name evidence="4" type="primary">pbpA2</name>
    <name evidence="4" type="ORF">CCHOA_07265</name>
</gene>
<dbReference type="InterPro" id="IPR012338">
    <property type="entry name" value="Beta-lactam/transpept-like"/>
</dbReference>
<evidence type="ECO:0000259" key="3">
    <source>
        <dbReference type="Pfam" id="PF05223"/>
    </source>
</evidence>
<dbReference type="GO" id="GO:0005886">
    <property type="term" value="C:plasma membrane"/>
    <property type="evidence" value="ECO:0007669"/>
    <property type="project" value="TreeGrafter"/>
</dbReference>
<feature type="domain" description="Penicillin-binding protein transpeptidase" evidence="2">
    <location>
        <begin position="328"/>
        <end position="580"/>
    </location>
</feature>
<dbReference type="PANTHER" id="PTHR30627:SF24">
    <property type="entry name" value="PENICILLIN-BINDING PROTEIN 4B"/>
    <property type="match status" value="1"/>
</dbReference>